<keyword evidence="3" id="KW-1185">Reference proteome</keyword>
<reference evidence="2 3" key="1">
    <citation type="submission" date="2023-01" db="EMBL/GenBank/DDBJ databases">
        <title>Novel diversity within Roseofilum (Cyanobacteria; Desertifilaceae) from marine benthic mats with descriptions of four novel species.</title>
        <authorList>
            <person name="Wang Y."/>
            <person name="Berthold D.E."/>
            <person name="Hu J."/>
            <person name="Lefler F.W."/>
            <person name="Laughinghouse H.D. IV."/>
        </authorList>
    </citation>
    <scope>NUCLEOTIDE SEQUENCE [LARGE SCALE GENOMIC DNA]</scope>
    <source>
        <strain evidence="2 3">BLCC-M154</strain>
    </source>
</reference>
<protein>
    <submittedName>
        <fullName evidence="2">Uncharacterized protein</fullName>
    </submittedName>
</protein>
<accession>A0ABT7ANG3</accession>
<organism evidence="2 3">
    <name type="scientific">Roseofilum acuticapitatum BLCC-M154</name>
    <dbReference type="NCBI Taxonomy" id="3022444"/>
    <lineage>
        <taxon>Bacteria</taxon>
        <taxon>Bacillati</taxon>
        <taxon>Cyanobacteriota</taxon>
        <taxon>Cyanophyceae</taxon>
        <taxon>Desertifilales</taxon>
        <taxon>Desertifilaceae</taxon>
        <taxon>Roseofilum</taxon>
        <taxon>Roseofilum acuticapitatum</taxon>
    </lineage>
</organism>
<evidence type="ECO:0000313" key="2">
    <source>
        <dbReference type="EMBL" id="MDJ1168438.1"/>
    </source>
</evidence>
<dbReference type="EMBL" id="JAQOSP010000020">
    <property type="protein sequence ID" value="MDJ1168438.1"/>
    <property type="molecule type" value="Genomic_DNA"/>
</dbReference>
<dbReference type="RefSeq" id="WP_283752202.1">
    <property type="nucleotide sequence ID" value="NZ_JAQOSP010000020.1"/>
</dbReference>
<proteinExistence type="predicted"/>
<evidence type="ECO:0000313" key="3">
    <source>
        <dbReference type="Proteomes" id="UP001235303"/>
    </source>
</evidence>
<dbReference type="Proteomes" id="UP001235303">
    <property type="component" value="Unassembled WGS sequence"/>
</dbReference>
<gene>
    <name evidence="2" type="ORF">PMG71_03245</name>
</gene>
<name>A0ABT7ANG3_9CYAN</name>
<feature type="compositionally biased region" description="Polar residues" evidence="1">
    <location>
        <begin position="1"/>
        <end position="29"/>
    </location>
</feature>
<feature type="region of interest" description="Disordered" evidence="1">
    <location>
        <begin position="1"/>
        <end position="46"/>
    </location>
</feature>
<sequence>MPLNSMPFNSLTATNGQNVRNPQLASSNEFPPEGGQNRPRPLPPEVREDMQELMSNLQEIIDNPPSQESLDQLHNTIETAREDGTIAPEENEAITQATLNVFESMGLTSEEIDTLRTELQTIAENAPFPGEPPEDGDDFLLGNLASNLRDCPPMNGPAEEDALINGGALGPNSLGDPGLRFSGSVDDFGAMSNPNFTDDTIPFQGNEGDYGSGNLPHHPPMPGMGLAPLTQGQFPGLMGILAGIEMTDFSQGLTE</sequence>
<comment type="caution">
    <text evidence="2">The sequence shown here is derived from an EMBL/GenBank/DDBJ whole genome shotgun (WGS) entry which is preliminary data.</text>
</comment>
<evidence type="ECO:0000256" key="1">
    <source>
        <dbReference type="SAM" id="MobiDB-lite"/>
    </source>
</evidence>